<accession>A0A124IWD7</accession>
<dbReference type="SUPFAM" id="SSF109709">
    <property type="entry name" value="KorB DNA-binding domain-like"/>
    <property type="match status" value="1"/>
</dbReference>
<organism evidence="4 5">
    <name type="scientific">Ferroacidibacillus organovorans</name>
    <dbReference type="NCBI Taxonomy" id="1765683"/>
    <lineage>
        <taxon>Bacteria</taxon>
        <taxon>Bacillati</taxon>
        <taxon>Bacillota</taxon>
        <taxon>Bacilli</taxon>
        <taxon>Bacillales</taxon>
        <taxon>Alicyclobacillaceae</taxon>
        <taxon>Ferroacidibacillus</taxon>
    </lineage>
</organism>
<dbReference type="PANTHER" id="PTHR33375">
    <property type="entry name" value="CHROMOSOME-PARTITIONING PROTEIN PARB-RELATED"/>
    <property type="match status" value="1"/>
</dbReference>
<dbReference type="EMBL" id="LPVJ01000006">
    <property type="protein sequence ID" value="KUO97054.1"/>
    <property type="molecule type" value="Genomic_DNA"/>
</dbReference>
<keyword evidence="5" id="KW-1185">Reference proteome</keyword>
<name>A0A124IWD7_9BACL</name>
<feature type="region of interest" description="Disordered" evidence="1">
    <location>
        <begin position="1"/>
        <end position="22"/>
    </location>
</feature>
<dbReference type="Proteomes" id="UP000053557">
    <property type="component" value="Unassembled WGS sequence"/>
</dbReference>
<dbReference type="EMBL" id="LPVJ01000006">
    <property type="protein sequence ID" value="KUO97037.1"/>
    <property type="molecule type" value="Genomic_DNA"/>
</dbReference>
<sequence>METTMLNPKLLKPHPKHGHYHSSIAGMRGVYERVRKDIEENGMLTPLLVQSQTYVIVDGHMRQQIAFDLGMESVPVILAEMSDDEAEFALVNENRKRQSKETDPIRVARQMAIIKKRFGLKNGQHVKEDEDQTMEELARDYDLSMRQVYKYLRLIRLSADFQRLVTIKMLGIKSAVRIAGLPMDAQAEFFQVVAATGSAKTALTESLVSEWIEQYWETRKHGRTERNFSEDQITLDRVDSVTDAIDRQYEVEEVLGTDKLLRQSIVKMAESLPAEAGARFQKAVSERNTQKHLRSIRRLESRLMAVLLPDATPEPKVLDEMSRALVRVTTKLEEVRSALGSR</sequence>
<evidence type="ECO:0000256" key="1">
    <source>
        <dbReference type="SAM" id="MobiDB-lite"/>
    </source>
</evidence>
<dbReference type="OrthoDB" id="9800801at2"/>
<dbReference type="Pfam" id="PF02195">
    <property type="entry name" value="ParB_N"/>
    <property type="match status" value="1"/>
</dbReference>
<protein>
    <recommendedName>
        <fullName evidence="2">ParB-like N-terminal domain-containing protein</fullName>
    </recommendedName>
</protein>
<dbReference type="RefSeq" id="WP_067711368.1">
    <property type="nucleotide sequence ID" value="NZ_LPVJ01000006.1"/>
</dbReference>
<feature type="domain" description="ParB-like N-terminal" evidence="2">
    <location>
        <begin position="4"/>
        <end position="95"/>
    </location>
</feature>
<dbReference type="GO" id="GO:0007059">
    <property type="term" value="P:chromosome segregation"/>
    <property type="evidence" value="ECO:0007669"/>
    <property type="project" value="TreeGrafter"/>
</dbReference>
<evidence type="ECO:0000313" key="3">
    <source>
        <dbReference type="EMBL" id="KUO97037.1"/>
    </source>
</evidence>
<dbReference type="SMART" id="SM00470">
    <property type="entry name" value="ParB"/>
    <property type="match status" value="1"/>
</dbReference>
<dbReference type="GO" id="GO:0005694">
    <property type="term" value="C:chromosome"/>
    <property type="evidence" value="ECO:0007669"/>
    <property type="project" value="TreeGrafter"/>
</dbReference>
<evidence type="ECO:0000313" key="4">
    <source>
        <dbReference type="EMBL" id="KUO97054.1"/>
    </source>
</evidence>
<dbReference type="InterPro" id="IPR003115">
    <property type="entry name" value="ParB_N"/>
</dbReference>
<gene>
    <name evidence="3" type="ORF">ATW55_11990</name>
    <name evidence="4" type="ORF">ATW55_12080</name>
</gene>
<proteinExistence type="predicted"/>
<dbReference type="Gene3D" id="3.90.1530.30">
    <property type="match status" value="1"/>
</dbReference>
<dbReference type="InterPro" id="IPR050336">
    <property type="entry name" value="Chromosome_partition/occlusion"/>
</dbReference>
<evidence type="ECO:0000313" key="5">
    <source>
        <dbReference type="Proteomes" id="UP000053557"/>
    </source>
</evidence>
<comment type="caution">
    <text evidence="4">The sequence shown here is derived from an EMBL/GenBank/DDBJ whole genome shotgun (WGS) entry which is preliminary data.</text>
</comment>
<dbReference type="SUPFAM" id="SSF110849">
    <property type="entry name" value="ParB/Sulfiredoxin"/>
    <property type="match status" value="1"/>
</dbReference>
<reference evidence="4 5" key="1">
    <citation type="submission" date="2015-12" db="EMBL/GenBank/DDBJ databases">
        <title>Draft genome sequence of Acidibacillus ferrooxidans ITV001, isolated from a chalcopyrite acid mine drainage site in Brazil.</title>
        <authorList>
            <person name="Dall'Agnol H."/>
            <person name="Nancucheo I."/>
            <person name="Johnson B."/>
            <person name="Oliveira R."/>
            <person name="Leite L."/>
            <person name="Pylro V."/>
            <person name="Nunes G.L."/>
            <person name="Tzotzos G."/>
            <person name="Fernandes G.R."/>
            <person name="Dutra J."/>
            <person name="Orellana S.C."/>
            <person name="Oliveira G."/>
        </authorList>
    </citation>
    <scope>NUCLEOTIDE SEQUENCE [LARGE SCALE GENOMIC DNA]</scope>
    <source>
        <strain evidence="4">ITV001</strain>
        <strain evidence="5">ITV01</strain>
    </source>
</reference>
<dbReference type="Gene3D" id="1.10.10.2830">
    <property type="match status" value="1"/>
</dbReference>
<dbReference type="AlphaFoldDB" id="A0A124IWD7"/>
<dbReference type="InterPro" id="IPR036086">
    <property type="entry name" value="ParB/Sulfiredoxin_sf"/>
</dbReference>
<dbReference type="PANTHER" id="PTHR33375:SF1">
    <property type="entry name" value="CHROMOSOME-PARTITIONING PROTEIN PARB-RELATED"/>
    <property type="match status" value="1"/>
</dbReference>
<feature type="compositionally biased region" description="Basic residues" evidence="1">
    <location>
        <begin position="11"/>
        <end position="20"/>
    </location>
</feature>
<evidence type="ECO:0000259" key="2">
    <source>
        <dbReference type="SMART" id="SM00470"/>
    </source>
</evidence>